<evidence type="ECO:0000256" key="2">
    <source>
        <dbReference type="SAM" id="Phobius"/>
    </source>
</evidence>
<sequence length="195" mass="19542">MGMTDSAGNLVASYDYDPLGSISGSNVQSGIVNPWQYAGGSYDSTAGSPNSGSAPTIPSSAAGPSVPAVGGTLQETLKANPYEYADNNPVNEIDPNGQISFFCNVTIAFFGFTTGLEFSGIIASVEVAGWVAAGITASLVASLSVFGPAGTAVGAVLGAAVTAILFGVIAYETYQFANTLAGSIGTIKGVCSRYP</sequence>
<evidence type="ECO:0000313" key="4">
    <source>
        <dbReference type="Proteomes" id="UP000287188"/>
    </source>
</evidence>
<feature type="region of interest" description="Disordered" evidence="1">
    <location>
        <begin position="43"/>
        <end position="65"/>
    </location>
</feature>
<feature type="transmembrane region" description="Helical" evidence="2">
    <location>
        <begin position="127"/>
        <end position="146"/>
    </location>
</feature>
<evidence type="ECO:0000256" key="1">
    <source>
        <dbReference type="SAM" id="MobiDB-lite"/>
    </source>
</evidence>
<gene>
    <name evidence="3" type="ORF">KDK_33300</name>
</gene>
<evidence type="ECO:0008006" key="5">
    <source>
        <dbReference type="Google" id="ProtNLM"/>
    </source>
</evidence>
<proteinExistence type="predicted"/>
<dbReference type="Proteomes" id="UP000287188">
    <property type="component" value="Unassembled WGS sequence"/>
</dbReference>
<feature type="transmembrane region" description="Helical" evidence="2">
    <location>
        <begin position="99"/>
        <end position="120"/>
    </location>
</feature>
<keyword evidence="4" id="KW-1185">Reference proteome</keyword>
<keyword evidence="2" id="KW-1133">Transmembrane helix</keyword>
<name>A0A402AKJ5_9CHLR</name>
<feature type="compositionally biased region" description="Polar residues" evidence="1">
    <location>
        <begin position="43"/>
        <end position="59"/>
    </location>
</feature>
<organism evidence="3 4">
    <name type="scientific">Dictyobacter kobayashii</name>
    <dbReference type="NCBI Taxonomy" id="2014872"/>
    <lineage>
        <taxon>Bacteria</taxon>
        <taxon>Bacillati</taxon>
        <taxon>Chloroflexota</taxon>
        <taxon>Ktedonobacteria</taxon>
        <taxon>Ktedonobacterales</taxon>
        <taxon>Dictyobacteraceae</taxon>
        <taxon>Dictyobacter</taxon>
    </lineage>
</organism>
<dbReference type="Gene3D" id="2.180.10.10">
    <property type="entry name" value="RHS repeat-associated core"/>
    <property type="match status" value="1"/>
</dbReference>
<keyword evidence="2" id="KW-0472">Membrane</keyword>
<accession>A0A402AKJ5</accession>
<reference evidence="4" key="1">
    <citation type="submission" date="2018-12" db="EMBL/GenBank/DDBJ databases">
        <title>Tengunoibacter tsumagoiensis gen. nov., sp. nov., Dictyobacter kobayashii sp. nov., D. alpinus sp. nov., and D. joshuensis sp. nov. and description of Dictyobacteraceae fam. nov. within the order Ktedonobacterales isolated from Tengu-no-mugimeshi.</title>
        <authorList>
            <person name="Wang C.M."/>
            <person name="Zheng Y."/>
            <person name="Sakai Y."/>
            <person name="Toyoda A."/>
            <person name="Minakuchi Y."/>
            <person name="Abe K."/>
            <person name="Yokota A."/>
            <person name="Yabe S."/>
        </authorList>
    </citation>
    <scope>NUCLEOTIDE SEQUENCE [LARGE SCALE GENOMIC DNA]</scope>
    <source>
        <strain evidence="4">Uno11</strain>
    </source>
</reference>
<dbReference type="EMBL" id="BIFS01000001">
    <property type="protein sequence ID" value="GCE19530.1"/>
    <property type="molecule type" value="Genomic_DNA"/>
</dbReference>
<dbReference type="RefSeq" id="WP_126551390.1">
    <property type="nucleotide sequence ID" value="NZ_BIFS01000001.1"/>
</dbReference>
<comment type="caution">
    <text evidence="3">The sequence shown here is derived from an EMBL/GenBank/DDBJ whole genome shotgun (WGS) entry which is preliminary data.</text>
</comment>
<evidence type="ECO:0000313" key="3">
    <source>
        <dbReference type="EMBL" id="GCE19530.1"/>
    </source>
</evidence>
<protein>
    <recommendedName>
        <fullName evidence="5">RHS repeat-associated core domain-containing protein</fullName>
    </recommendedName>
</protein>
<dbReference type="AlphaFoldDB" id="A0A402AKJ5"/>
<keyword evidence="2" id="KW-0812">Transmembrane</keyword>
<feature type="transmembrane region" description="Helical" evidence="2">
    <location>
        <begin position="152"/>
        <end position="171"/>
    </location>
</feature>